<dbReference type="SUPFAM" id="SSF51735">
    <property type="entry name" value="NAD(P)-binding Rossmann-fold domains"/>
    <property type="match status" value="1"/>
</dbReference>
<dbReference type="EMBL" id="JFHE01000046">
    <property type="protein sequence ID" value="KDR27046.1"/>
    <property type="molecule type" value="Genomic_DNA"/>
</dbReference>
<dbReference type="PANTHER" id="PTHR48106:SF13">
    <property type="entry name" value="QUINONE OXIDOREDUCTASE-RELATED"/>
    <property type="match status" value="1"/>
</dbReference>
<dbReference type="GO" id="GO:0005829">
    <property type="term" value="C:cytosol"/>
    <property type="evidence" value="ECO:0007669"/>
    <property type="project" value="TreeGrafter"/>
</dbReference>
<sequence length="323" mass="33410">MAQVIRMHEIGAPDVLRVEHEDVGLPGPGQVRMTQDAIGVNFVDTMERTGRFPVTLPAIPGFEGAGTVTHIGEHVNGFAPGDRVAYFFAAGGYASERLISADALVKLPPDICTFHAATFLAKGLTAWMALRALHPLRAGETALVIGASGAVGSVLSRWAKSLGATVLGVAGSREKLAKVRAGAHHAFHSGDPAIAQKIRAVAPDGVDVVFDFVGAVTSALALQSVRDGGDIVAIGAASGDALDQPAEVARRDVRIMRGGTPQFVNAGTIDASSAELFSLMRAGTFSDLDVVHFELADAVAAHRAIEARSLSGIALLVPGVVSC</sequence>
<keyword evidence="2" id="KW-0560">Oxidoreductase</keyword>
<reference evidence="4" key="4">
    <citation type="submission" date="2024-05" db="EMBL/GenBank/DDBJ databases">
        <authorList>
            <person name="Sun Q."/>
            <person name="Zhou Y."/>
        </authorList>
    </citation>
    <scope>NUCLEOTIDE SEQUENCE</scope>
    <source>
        <strain evidence="4">CGMCC 1.11013</strain>
    </source>
</reference>
<dbReference type="Proteomes" id="UP000597138">
    <property type="component" value="Unassembled WGS sequence"/>
</dbReference>
<reference evidence="7" key="3">
    <citation type="journal article" date="2019" name="Int. J. Syst. Evol. Microbiol.">
        <title>The Global Catalogue of Microorganisms (GCM) 10K type strain sequencing project: providing services to taxonomists for standard genome sequencing and annotation.</title>
        <authorList>
            <consortium name="The Broad Institute Genomics Platform"/>
            <consortium name="The Broad Institute Genome Sequencing Center for Infectious Disease"/>
            <person name="Wu L."/>
            <person name="Ma J."/>
        </authorList>
    </citation>
    <scope>NUCLEOTIDE SEQUENCE [LARGE SCALE GENOMIC DNA]</scope>
    <source>
        <strain evidence="7">CGMCC 1.11013</strain>
    </source>
</reference>
<accession>A0A069NPS7</accession>
<dbReference type="EMBL" id="BMEG01000010">
    <property type="protein sequence ID" value="GGD89471.1"/>
    <property type="molecule type" value="Genomic_DNA"/>
</dbReference>
<reference evidence="5 6" key="2">
    <citation type="submission" date="2014-03" db="EMBL/GenBank/DDBJ databases">
        <title>Draft Genome Sequences of Four Burkholderia Strains.</title>
        <authorList>
            <person name="Liu X.Y."/>
            <person name="Li C.X."/>
            <person name="Xu J.H."/>
        </authorList>
    </citation>
    <scope>NUCLEOTIDE SEQUENCE [LARGE SCALE GENOMIC DNA]</scope>
    <source>
        <strain evidence="5 6">R27</strain>
    </source>
</reference>
<dbReference type="Proteomes" id="UP000027439">
    <property type="component" value="Unassembled WGS sequence"/>
</dbReference>
<dbReference type="STRING" id="1071679.BG57_23785"/>
<proteinExistence type="predicted"/>
<evidence type="ECO:0000259" key="3">
    <source>
        <dbReference type="SMART" id="SM00829"/>
    </source>
</evidence>
<evidence type="ECO:0000313" key="5">
    <source>
        <dbReference type="EMBL" id="KDR27046.1"/>
    </source>
</evidence>
<dbReference type="eggNOG" id="COG0604">
    <property type="taxonomic scope" value="Bacteria"/>
</dbReference>
<dbReference type="InterPro" id="IPR013154">
    <property type="entry name" value="ADH-like_N"/>
</dbReference>
<dbReference type="AlphaFoldDB" id="A0A069NPS7"/>
<dbReference type="OrthoDB" id="9805883at2"/>
<comment type="caution">
    <text evidence="5">The sequence shown here is derived from an EMBL/GenBank/DDBJ whole genome shotgun (WGS) entry which is preliminary data.</text>
</comment>
<evidence type="ECO:0000313" key="4">
    <source>
        <dbReference type="EMBL" id="GGD89471.1"/>
    </source>
</evidence>
<name>A0A069NPS7_9BURK</name>
<evidence type="ECO:0000313" key="6">
    <source>
        <dbReference type="Proteomes" id="UP000027439"/>
    </source>
</evidence>
<dbReference type="GO" id="GO:0070402">
    <property type="term" value="F:NADPH binding"/>
    <property type="evidence" value="ECO:0007669"/>
    <property type="project" value="TreeGrafter"/>
</dbReference>
<dbReference type="InterPro" id="IPR011032">
    <property type="entry name" value="GroES-like_sf"/>
</dbReference>
<dbReference type="Pfam" id="PF08240">
    <property type="entry name" value="ADH_N"/>
    <property type="match status" value="1"/>
</dbReference>
<protein>
    <submittedName>
        <fullName evidence="5">Quinone oxidoreductase</fullName>
    </submittedName>
</protein>
<dbReference type="GO" id="GO:0035925">
    <property type="term" value="F:mRNA 3'-UTR AU-rich region binding"/>
    <property type="evidence" value="ECO:0007669"/>
    <property type="project" value="TreeGrafter"/>
</dbReference>
<keyword evidence="1" id="KW-0521">NADP</keyword>
<dbReference type="Gene3D" id="3.40.50.720">
    <property type="entry name" value="NAD(P)-binding Rossmann-like Domain"/>
    <property type="match status" value="1"/>
</dbReference>
<dbReference type="InterPro" id="IPR013149">
    <property type="entry name" value="ADH-like_C"/>
</dbReference>
<evidence type="ECO:0000256" key="1">
    <source>
        <dbReference type="ARBA" id="ARBA00022857"/>
    </source>
</evidence>
<dbReference type="InterPro" id="IPR036291">
    <property type="entry name" value="NAD(P)-bd_dom_sf"/>
</dbReference>
<dbReference type="RefSeq" id="WP_035969972.1">
    <property type="nucleotide sequence ID" value="NZ_BMEG01000010.1"/>
</dbReference>
<keyword evidence="7" id="KW-1185">Reference proteome</keyword>
<gene>
    <name evidence="4" type="primary">qor</name>
    <name evidence="5" type="ORF">BG57_23785</name>
    <name evidence="4" type="ORF">GCM10010985_50120</name>
</gene>
<dbReference type="SMART" id="SM00829">
    <property type="entry name" value="PKS_ER"/>
    <property type="match status" value="1"/>
</dbReference>
<feature type="domain" description="Enoyl reductase (ER)" evidence="3">
    <location>
        <begin position="11"/>
        <end position="316"/>
    </location>
</feature>
<dbReference type="Pfam" id="PF00107">
    <property type="entry name" value="ADH_zinc_N"/>
    <property type="match status" value="1"/>
</dbReference>
<evidence type="ECO:0000313" key="7">
    <source>
        <dbReference type="Proteomes" id="UP000597138"/>
    </source>
</evidence>
<organism evidence="5 6">
    <name type="scientific">Caballeronia grimmiae</name>
    <dbReference type="NCBI Taxonomy" id="1071679"/>
    <lineage>
        <taxon>Bacteria</taxon>
        <taxon>Pseudomonadati</taxon>
        <taxon>Pseudomonadota</taxon>
        <taxon>Betaproteobacteria</taxon>
        <taxon>Burkholderiales</taxon>
        <taxon>Burkholderiaceae</taxon>
        <taxon>Caballeronia</taxon>
    </lineage>
</organism>
<dbReference type="GO" id="GO:0003960">
    <property type="term" value="F:quinone reductase (NADPH) activity"/>
    <property type="evidence" value="ECO:0007669"/>
    <property type="project" value="TreeGrafter"/>
</dbReference>
<dbReference type="PANTHER" id="PTHR48106">
    <property type="entry name" value="QUINONE OXIDOREDUCTASE PIG3-RELATED"/>
    <property type="match status" value="1"/>
</dbReference>
<dbReference type="InterPro" id="IPR020843">
    <property type="entry name" value="ER"/>
</dbReference>
<reference evidence="4" key="1">
    <citation type="journal article" date="2014" name="Int. J. Syst. Evol. Microbiol.">
        <title>Complete genome of a new Firmicutes species belonging to the dominant human colonic microbiota ('Ruminococcus bicirculans') reveals two chromosomes and a selective capacity to utilize plant glucans.</title>
        <authorList>
            <consortium name="NISC Comparative Sequencing Program"/>
            <person name="Wegmann U."/>
            <person name="Louis P."/>
            <person name="Goesmann A."/>
            <person name="Henrissat B."/>
            <person name="Duncan S.H."/>
            <person name="Flint H.J."/>
        </authorList>
    </citation>
    <scope>NUCLEOTIDE SEQUENCE</scope>
    <source>
        <strain evidence="4">CGMCC 1.11013</strain>
    </source>
</reference>
<dbReference type="SUPFAM" id="SSF50129">
    <property type="entry name" value="GroES-like"/>
    <property type="match status" value="1"/>
</dbReference>
<evidence type="ECO:0000256" key="2">
    <source>
        <dbReference type="ARBA" id="ARBA00023002"/>
    </source>
</evidence>
<dbReference type="Gene3D" id="3.90.180.10">
    <property type="entry name" value="Medium-chain alcohol dehydrogenases, catalytic domain"/>
    <property type="match status" value="1"/>
</dbReference>